<keyword evidence="1" id="KW-0472">Membrane</keyword>
<protein>
    <recommendedName>
        <fullName evidence="4">ABC-2 family transporter</fullName>
    </recommendedName>
</protein>
<feature type="transmembrane region" description="Helical" evidence="1">
    <location>
        <begin position="199"/>
        <end position="221"/>
    </location>
</feature>
<accession>A0A368YC21</accession>
<organism evidence="2 3">
    <name type="scientific">Saliterribacillus persicus</name>
    <dbReference type="NCBI Taxonomy" id="930114"/>
    <lineage>
        <taxon>Bacteria</taxon>
        <taxon>Bacillati</taxon>
        <taxon>Bacillota</taxon>
        <taxon>Bacilli</taxon>
        <taxon>Bacillales</taxon>
        <taxon>Bacillaceae</taxon>
        <taxon>Saliterribacillus</taxon>
    </lineage>
</organism>
<dbReference type="OrthoDB" id="9784784at2"/>
<gene>
    <name evidence="2" type="ORF">DFR57_102263</name>
</gene>
<feature type="transmembrane region" description="Helical" evidence="1">
    <location>
        <begin position="148"/>
        <end position="168"/>
    </location>
</feature>
<dbReference type="EMBL" id="QPJJ01000002">
    <property type="protein sequence ID" value="RCW76988.1"/>
    <property type="molecule type" value="Genomic_DNA"/>
</dbReference>
<keyword evidence="1" id="KW-0812">Transmembrane</keyword>
<evidence type="ECO:0000256" key="1">
    <source>
        <dbReference type="SAM" id="Phobius"/>
    </source>
</evidence>
<dbReference type="RefSeq" id="WP_114351745.1">
    <property type="nucleotide sequence ID" value="NZ_QPJJ01000002.1"/>
</dbReference>
<evidence type="ECO:0008006" key="4">
    <source>
        <dbReference type="Google" id="ProtNLM"/>
    </source>
</evidence>
<proteinExistence type="predicted"/>
<name>A0A368YC21_9BACI</name>
<evidence type="ECO:0000313" key="2">
    <source>
        <dbReference type="EMBL" id="RCW76988.1"/>
    </source>
</evidence>
<sequence length="229" mass="25693">MRSLIKLEMKKMNIGSIILTFLYINAGIIGVFLLFGIDEDATAEILINYEIVFMLMEVFIVAAFVIYAAVLLSHMIIEEFRDKTISVLFMYPINRKKLLVAKVLIVSLLTFFFVILSNIFVFSSFVYFNTIFDYINEPITQGMVTERALRTLIIAFSSAGMALIPLLFGMRKYSVQATITSSILIIAVIFSSVNSSTNLYSFMATPISLGIVGFLIAYLVITKAVKADF</sequence>
<keyword evidence="3" id="KW-1185">Reference proteome</keyword>
<evidence type="ECO:0000313" key="3">
    <source>
        <dbReference type="Proteomes" id="UP000252585"/>
    </source>
</evidence>
<feature type="transmembrane region" description="Helical" evidence="1">
    <location>
        <begin position="175"/>
        <end position="193"/>
    </location>
</feature>
<reference evidence="2 3" key="1">
    <citation type="submission" date="2018-07" db="EMBL/GenBank/DDBJ databases">
        <title>Genomic Encyclopedia of Type Strains, Phase IV (KMG-IV): sequencing the most valuable type-strain genomes for metagenomic binning, comparative biology and taxonomic classification.</title>
        <authorList>
            <person name="Goeker M."/>
        </authorList>
    </citation>
    <scope>NUCLEOTIDE SEQUENCE [LARGE SCALE GENOMIC DNA]</scope>
    <source>
        <strain evidence="2 3">DSM 27696</strain>
    </source>
</reference>
<dbReference type="AlphaFoldDB" id="A0A368YC21"/>
<dbReference type="Proteomes" id="UP000252585">
    <property type="component" value="Unassembled WGS sequence"/>
</dbReference>
<feature type="transmembrane region" description="Helical" evidence="1">
    <location>
        <begin position="12"/>
        <end position="37"/>
    </location>
</feature>
<feature type="transmembrane region" description="Helical" evidence="1">
    <location>
        <begin position="49"/>
        <end position="77"/>
    </location>
</feature>
<comment type="caution">
    <text evidence="2">The sequence shown here is derived from an EMBL/GenBank/DDBJ whole genome shotgun (WGS) entry which is preliminary data.</text>
</comment>
<feature type="transmembrane region" description="Helical" evidence="1">
    <location>
        <begin position="98"/>
        <end position="128"/>
    </location>
</feature>
<keyword evidence="1" id="KW-1133">Transmembrane helix</keyword>